<comment type="caution">
    <text evidence="2">The sequence shown here is derived from an EMBL/GenBank/DDBJ whole genome shotgun (WGS) entry which is preliminary data.</text>
</comment>
<sequence>MFVQLAFISIIILSRYRSFKEMIKGIPKVLSLCALCFTIISVLIVYNQENLLYRGSFATVASDENPEGYQNPEERGLEYEDIKFEGHDGTKLHSWLIFGPNSNKSRSYPTIMFFQGNAGNIGLRLDIIQKMVTETKFNVYILSYRGYGHSDGVPNEIDITKDSQVF</sequence>
<evidence type="ECO:0000256" key="1">
    <source>
        <dbReference type="SAM" id="Phobius"/>
    </source>
</evidence>
<keyword evidence="1" id="KW-0472">Membrane</keyword>
<evidence type="ECO:0000313" key="2">
    <source>
        <dbReference type="EMBL" id="MES1923484.1"/>
    </source>
</evidence>
<accession>A0ABV2AV21</accession>
<reference evidence="2 3" key="1">
    <citation type="journal article" date="2024" name="BMC Biol.">
        <title>Comparative genomics of Ascetosporea gives new insight into the evolutionary basis for animal parasitism in Rhizaria.</title>
        <authorList>
            <person name="Hiltunen Thoren M."/>
            <person name="Onut-Brannstrom I."/>
            <person name="Alfjorden A."/>
            <person name="Peckova H."/>
            <person name="Swords F."/>
            <person name="Hooper C."/>
            <person name="Holzer A.S."/>
            <person name="Bass D."/>
            <person name="Burki F."/>
        </authorList>
    </citation>
    <scope>NUCLEOTIDE SEQUENCE [LARGE SCALE GENOMIC DNA]</scope>
    <source>
        <strain evidence="2">20-A016</strain>
    </source>
</reference>
<name>A0ABV2AV21_9EUKA</name>
<gene>
    <name evidence="2" type="primary">CBWD1</name>
    <name evidence="2" type="ORF">MHBO_005062</name>
</gene>
<proteinExistence type="predicted"/>
<organism evidence="2 3">
    <name type="scientific">Bonamia ostreae</name>
    <dbReference type="NCBI Taxonomy" id="126728"/>
    <lineage>
        <taxon>Eukaryota</taxon>
        <taxon>Sar</taxon>
        <taxon>Rhizaria</taxon>
        <taxon>Endomyxa</taxon>
        <taxon>Ascetosporea</taxon>
        <taxon>Haplosporida</taxon>
        <taxon>Bonamia</taxon>
    </lineage>
</organism>
<dbReference type="SUPFAM" id="SSF53474">
    <property type="entry name" value="alpha/beta-Hydrolases"/>
    <property type="match status" value="1"/>
</dbReference>
<keyword evidence="1" id="KW-0812">Transmembrane</keyword>
<dbReference type="PANTHER" id="PTHR12277:SF81">
    <property type="entry name" value="PROTEIN ABHD13"/>
    <property type="match status" value="1"/>
</dbReference>
<protein>
    <submittedName>
        <fullName evidence="2">COBW domain-containing protein 1</fullName>
    </submittedName>
</protein>
<keyword evidence="3" id="KW-1185">Reference proteome</keyword>
<evidence type="ECO:0000313" key="3">
    <source>
        <dbReference type="Proteomes" id="UP001439008"/>
    </source>
</evidence>
<dbReference type="EMBL" id="JBDODL010006421">
    <property type="protein sequence ID" value="MES1923484.1"/>
    <property type="molecule type" value="Genomic_DNA"/>
</dbReference>
<dbReference type="InterPro" id="IPR029058">
    <property type="entry name" value="AB_hydrolase_fold"/>
</dbReference>
<dbReference type="Proteomes" id="UP001439008">
    <property type="component" value="Unassembled WGS sequence"/>
</dbReference>
<dbReference type="Gene3D" id="3.40.50.1820">
    <property type="entry name" value="alpha/beta hydrolase"/>
    <property type="match status" value="1"/>
</dbReference>
<feature type="transmembrane region" description="Helical" evidence="1">
    <location>
        <begin position="29"/>
        <end position="46"/>
    </location>
</feature>
<keyword evidence="1" id="KW-1133">Transmembrane helix</keyword>
<dbReference type="PANTHER" id="PTHR12277">
    <property type="entry name" value="ALPHA/BETA HYDROLASE DOMAIN-CONTAINING PROTEIN"/>
    <property type="match status" value="1"/>
</dbReference>